<protein>
    <recommendedName>
        <fullName evidence="1">Anti sigma-E protein RseA N-terminal domain-containing protein</fullName>
    </recommendedName>
</protein>
<dbReference type="PANTHER" id="PTHR38104:SF1">
    <property type="entry name" value="ANTI-SIGMA-E FACTOR RSEA"/>
    <property type="match status" value="1"/>
</dbReference>
<dbReference type="InterPro" id="IPR052383">
    <property type="entry name" value="Anti-sigma-E_RseA-like"/>
</dbReference>
<dbReference type="Gene3D" id="1.10.10.880">
    <property type="entry name" value="Anti sigma-E protein RseA, N-terminal domain"/>
    <property type="match status" value="1"/>
</dbReference>
<keyword evidence="3" id="KW-1185">Reference proteome</keyword>
<dbReference type="InterPro" id="IPR005572">
    <property type="entry name" value="Anti-sigma_E_RseA_N"/>
</dbReference>
<dbReference type="RefSeq" id="WP_316659575.1">
    <property type="nucleotide sequence ID" value="NZ_CATYWO010000009.1"/>
</dbReference>
<dbReference type="SUPFAM" id="SSF89069">
    <property type="entry name" value="N-terminal, cytoplasmic domain of anti-sigmaE factor RseA"/>
    <property type="match status" value="1"/>
</dbReference>
<organism evidence="2 3">
    <name type="scientific">Ralstonia condita</name>
    <dbReference type="NCBI Taxonomy" id="3058600"/>
    <lineage>
        <taxon>Bacteria</taxon>
        <taxon>Pseudomonadati</taxon>
        <taxon>Pseudomonadota</taxon>
        <taxon>Betaproteobacteria</taxon>
        <taxon>Burkholderiales</taxon>
        <taxon>Burkholderiaceae</taxon>
        <taxon>Ralstonia</taxon>
    </lineage>
</organism>
<dbReference type="Proteomes" id="UP001189616">
    <property type="component" value="Unassembled WGS sequence"/>
</dbReference>
<reference evidence="2 3" key="1">
    <citation type="submission" date="2023-07" db="EMBL/GenBank/DDBJ databases">
        <authorList>
            <person name="Peeters C."/>
        </authorList>
    </citation>
    <scope>NUCLEOTIDE SEQUENCE [LARGE SCALE GENOMIC DNA]</scope>
    <source>
        <strain evidence="2 3">LMG 7141</strain>
    </source>
</reference>
<evidence type="ECO:0000313" key="3">
    <source>
        <dbReference type="Proteomes" id="UP001189616"/>
    </source>
</evidence>
<evidence type="ECO:0000259" key="1">
    <source>
        <dbReference type="Pfam" id="PF03872"/>
    </source>
</evidence>
<dbReference type="InterPro" id="IPR036147">
    <property type="entry name" value="Anti-sigma_E_RseA_N_sf"/>
</dbReference>
<comment type="caution">
    <text evidence="2">The sequence shown here is derived from an EMBL/GenBank/DDBJ whole genome shotgun (WGS) entry which is preliminary data.</text>
</comment>
<proteinExistence type="predicted"/>
<accession>A0ABM9JRJ3</accession>
<feature type="domain" description="Anti sigma-E protein RseA N-terminal" evidence="1">
    <location>
        <begin position="17"/>
        <end position="95"/>
    </location>
</feature>
<dbReference type="PANTHER" id="PTHR38104">
    <property type="match status" value="1"/>
</dbReference>
<name>A0ABM9JRJ3_9RALS</name>
<dbReference type="EMBL" id="CATYWO010000009">
    <property type="protein sequence ID" value="CAJ0801207.1"/>
    <property type="molecule type" value="Genomic_DNA"/>
</dbReference>
<dbReference type="CDD" id="cd16328">
    <property type="entry name" value="RseA_N"/>
    <property type="match status" value="1"/>
</dbReference>
<gene>
    <name evidence="2" type="ORF">LMG7141_03932</name>
</gene>
<dbReference type="Pfam" id="PF03872">
    <property type="entry name" value="RseA_N"/>
    <property type="match status" value="1"/>
</dbReference>
<sequence>MGQAQLQTAEAEFALRISALMDGEVAAHEVSSAVELAKDGDGATHWREYQLIGDALRSEDLLNMRSSEDFLDRFSARLDAEPHLLVPGVAQRSQSRDRHRFLVSPAWVRRIMPSTAVAAAVAAVSWVVVPQLHGRADGSDGSPALVAKATQGPGAGAQALTVAAADDTPMIRDARLDEYLSAHRQSATNGMVVPYLRAVANGVANTQDSNQE</sequence>
<evidence type="ECO:0000313" key="2">
    <source>
        <dbReference type="EMBL" id="CAJ0801207.1"/>
    </source>
</evidence>